<dbReference type="AlphaFoldDB" id="A0A0F5MP97"/>
<keyword evidence="2" id="KW-0472">Membrane</keyword>
<feature type="transmembrane region" description="Helical" evidence="2">
    <location>
        <begin position="229"/>
        <end position="250"/>
    </location>
</feature>
<keyword evidence="4" id="KW-1185">Reference proteome</keyword>
<gene>
    <name evidence="3" type="ORF">SZ25_00295</name>
</gene>
<sequence length="423" mass="46836">MVDNFQTNQELEISDKDKNQKKTYRTTIVKENDDQNCTEEEKAEGFFYDPQLGCHSLQEDLDESCNSREKVICTTSNIYTYIVENIVDPIEFNNSFYRLSACNYNVVYDVKYKGQDFKFKCSFGFIAYNDNEVLGYFYSSNKEEYVKKSKELNYFQQNNNLKLPLQPHISPKDESLGGIFEISTYGDLCKATLDTNIKFIYTDIGYINQLNYTINGTNNDTNSSLTKNVAIGIGAAGIAGIGIGALIAWFSKPTPKYPTYNNDGGNGPYDPPPPPPGGGDGPGGQSSSYNNFPTYYQPKHDNNPVKVSHLLSAGAGALFGVAGTGLAFTLTSRGGSNSASSKCSIDKHEQIKGLHKAFGMKGGFGMKYQGTINQDTLDSLTKGLPYSQEAEKCWENPVYDDLCNNVQTLGAYPICNIIQHHHC</sequence>
<comment type="caution">
    <text evidence="3">The sequence shown here is derived from an EMBL/GenBank/DDBJ whole genome shotgun (WGS) entry which is preliminary data.</text>
</comment>
<accession>A0A0F5MP97</accession>
<protein>
    <submittedName>
        <fullName evidence="3">Uncharacterized protein</fullName>
    </submittedName>
</protein>
<evidence type="ECO:0000256" key="2">
    <source>
        <dbReference type="SAM" id="Phobius"/>
    </source>
</evidence>
<feature type="compositionally biased region" description="Polar residues" evidence="1">
    <location>
        <begin position="285"/>
        <end position="294"/>
    </location>
</feature>
<name>A0A0F5MP97_9RICK</name>
<organism evidence="3 4">
    <name type="scientific">Candidatus Arcanibacter lacustris</name>
    <dbReference type="NCBI Taxonomy" id="1607817"/>
    <lineage>
        <taxon>Bacteria</taxon>
        <taxon>Pseudomonadati</taxon>
        <taxon>Pseudomonadota</taxon>
        <taxon>Alphaproteobacteria</taxon>
        <taxon>Rickettsiales</taxon>
        <taxon>Candidatus Arcanibacter</taxon>
    </lineage>
</organism>
<evidence type="ECO:0000313" key="4">
    <source>
        <dbReference type="Proteomes" id="UP000033358"/>
    </source>
</evidence>
<keyword evidence="2" id="KW-1133">Transmembrane helix</keyword>
<dbReference type="EMBL" id="JYHA01000046">
    <property type="protein sequence ID" value="KKB96610.1"/>
    <property type="molecule type" value="Genomic_DNA"/>
</dbReference>
<evidence type="ECO:0000313" key="3">
    <source>
        <dbReference type="EMBL" id="KKB96610.1"/>
    </source>
</evidence>
<keyword evidence="2" id="KW-0812">Transmembrane</keyword>
<proteinExistence type="predicted"/>
<dbReference type="Proteomes" id="UP000033358">
    <property type="component" value="Unassembled WGS sequence"/>
</dbReference>
<evidence type="ECO:0000256" key="1">
    <source>
        <dbReference type="SAM" id="MobiDB-lite"/>
    </source>
</evidence>
<reference evidence="3 4" key="1">
    <citation type="submission" date="2015-02" db="EMBL/GenBank/DDBJ databases">
        <title>Single cell genomics of a rare environmental alphaproteobacterium provides unique insights into Rickettsiaceae evolution.</title>
        <authorList>
            <person name="Martijn J."/>
            <person name="Schulz F."/>
            <person name="Zaremba-Niedzwiedzka K."/>
            <person name="Viklund J."/>
            <person name="Stepanauskas R."/>
            <person name="Andersson S.G.E."/>
            <person name="Horn M."/>
            <person name="Guy L."/>
            <person name="Ettema T.J.G."/>
        </authorList>
    </citation>
    <scope>NUCLEOTIDE SEQUENCE [LARGE SCALE GENOMIC DNA]</scope>
    <source>
        <strain evidence="3 4">SCGC AAA041-L04</strain>
    </source>
</reference>
<feature type="region of interest" description="Disordered" evidence="1">
    <location>
        <begin position="259"/>
        <end position="295"/>
    </location>
</feature>